<protein>
    <recommendedName>
        <fullName evidence="3">KIF-binding protein</fullName>
    </recommendedName>
</protein>
<organism evidence="1 2">
    <name type="scientific">Prorocentrum cordatum</name>
    <dbReference type="NCBI Taxonomy" id="2364126"/>
    <lineage>
        <taxon>Eukaryota</taxon>
        <taxon>Sar</taxon>
        <taxon>Alveolata</taxon>
        <taxon>Dinophyceae</taxon>
        <taxon>Prorocentrales</taxon>
        <taxon>Prorocentraceae</taxon>
        <taxon>Prorocentrum</taxon>
    </lineage>
</organism>
<dbReference type="EMBL" id="CAUYUJ010001780">
    <property type="protein sequence ID" value="CAK0797609.1"/>
    <property type="molecule type" value="Genomic_DNA"/>
</dbReference>
<proteinExistence type="predicted"/>
<evidence type="ECO:0000313" key="2">
    <source>
        <dbReference type="Proteomes" id="UP001189429"/>
    </source>
</evidence>
<gene>
    <name evidence="1" type="ORF">PCOR1329_LOCUS6641</name>
</gene>
<dbReference type="InterPro" id="IPR011990">
    <property type="entry name" value="TPR-like_helical_dom_sf"/>
</dbReference>
<name>A0ABN9PZY4_9DINO</name>
<keyword evidence="2" id="KW-1185">Reference proteome</keyword>
<accession>A0ABN9PZY4</accession>
<comment type="caution">
    <text evidence="1">The sequence shown here is derived from an EMBL/GenBank/DDBJ whole genome shotgun (WGS) entry which is preliminary data.</text>
</comment>
<dbReference type="Proteomes" id="UP001189429">
    <property type="component" value="Unassembled WGS sequence"/>
</dbReference>
<sequence>MAAAAYEAAAAAGGAEAVAAAAMSRGELLLAHARRCARQGAGGDAASGREALSQAAGSFEELAARAADSESAATALYNLACARSMLGDADAAAAALGRCFKKLPKAGRARWANEMLEDDDLRWAREGSPELSAALTRAAGR</sequence>
<evidence type="ECO:0000313" key="1">
    <source>
        <dbReference type="EMBL" id="CAK0797609.1"/>
    </source>
</evidence>
<dbReference type="Gene3D" id="1.25.40.10">
    <property type="entry name" value="Tetratricopeptide repeat domain"/>
    <property type="match status" value="1"/>
</dbReference>
<reference evidence="1" key="1">
    <citation type="submission" date="2023-10" db="EMBL/GenBank/DDBJ databases">
        <authorList>
            <person name="Chen Y."/>
            <person name="Shah S."/>
            <person name="Dougan E. K."/>
            <person name="Thang M."/>
            <person name="Chan C."/>
        </authorList>
    </citation>
    <scope>NUCLEOTIDE SEQUENCE [LARGE SCALE GENOMIC DNA]</scope>
</reference>
<evidence type="ECO:0008006" key="3">
    <source>
        <dbReference type="Google" id="ProtNLM"/>
    </source>
</evidence>